<proteinExistence type="predicted"/>
<evidence type="ECO:0000256" key="1">
    <source>
        <dbReference type="SAM" id="MobiDB-lite"/>
    </source>
</evidence>
<dbReference type="SUPFAM" id="SSF53822">
    <property type="entry name" value="Periplasmic binding protein-like I"/>
    <property type="match status" value="1"/>
</dbReference>
<sequence>MKGTIWTILAAICCLSIFPAETYAQYPAVPVSISTEKTRMNGRLYYTHVVLEKQTLYSISKAYGVSMQDIYDANPAVKDEGLKTNSIILIPVKETAGEPAAPETAAKGKDAEKTAAAGENPVAAEAQDETTAEDNGKADRRKKDRKKKDKATDGEMQWQTEGNFVIHTVKWYENLDTISEKYGVPVDVIMQVNGLTGRKLSNRQKLRIPADLKAYMEAHATETGKTGDDDKSDSAAEDSVEENKDEEDGNRQGLLFPKTKVNVTLMLPLNAKDGMGSEHNMDFYCGALLAARDLGMEGTGIDLNVYDTGNGILPSTAAGLEASDVVIGPVSAGDLRKVLEMTSGKTAVISPMDPRAEVLVSSYANLIQAPTASEAQYADLINWIGEEKGATDRTIAIFEKGYRNNGDAAKVDSLLQKSGILYSSFSYSILEGRNVLGSMESLMNPDAVNRVLLVSESEAFVNDVVRNLSLMLHDKYRIVLYGTSKIRGFETINVDDFHSASLHVSLSYHVDYESREVMDFLMKYRALYNTEPGAFAFQGYDILRYFAKMCSEYGNRWQDKLENAETMHMLQSDFKFRRIGDGGFENIGMRRIIYGPDYTVKPVE</sequence>
<feature type="signal peptide" evidence="2">
    <location>
        <begin position="1"/>
        <end position="24"/>
    </location>
</feature>
<dbReference type="Gene3D" id="3.10.350.10">
    <property type="entry name" value="LysM domain"/>
    <property type="match status" value="2"/>
</dbReference>
<protein>
    <submittedName>
        <fullName evidence="4">LysM peptidoglycan-binding domain-containing protein</fullName>
    </submittedName>
</protein>
<feature type="compositionally biased region" description="Acidic residues" evidence="1">
    <location>
        <begin position="235"/>
        <end position="248"/>
    </location>
</feature>
<reference evidence="4" key="2">
    <citation type="journal article" date="2021" name="PeerJ">
        <title>Extensive microbial diversity within the chicken gut microbiome revealed by metagenomics and culture.</title>
        <authorList>
            <person name="Gilroy R."/>
            <person name="Ravi A."/>
            <person name="Getino M."/>
            <person name="Pursley I."/>
            <person name="Horton D.L."/>
            <person name="Alikhan N.F."/>
            <person name="Baker D."/>
            <person name="Gharbi K."/>
            <person name="Hall N."/>
            <person name="Watson M."/>
            <person name="Adriaenssens E.M."/>
            <person name="Foster-Nyarko E."/>
            <person name="Jarju S."/>
            <person name="Secka A."/>
            <person name="Antonio M."/>
            <person name="Oren A."/>
            <person name="Chaudhuri R.R."/>
            <person name="La Ragione R."/>
            <person name="Hildebrand F."/>
            <person name="Pallen M.J."/>
        </authorList>
    </citation>
    <scope>NUCLEOTIDE SEQUENCE</scope>
    <source>
        <strain evidence="4">D5-748</strain>
    </source>
</reference>
<dbReference type="AlphaFoldDB" id="A0A9D9EDI8"/>
<dbReference type="Proteomes" id="UP000823619">
    <property type="component" value="Unassembled WGS sequence"/>
</dbReference>
<gene>
    <name evidence="4" type="ORF">IAC23_04170</name>
</gene>
<dbReference type="InterPro" id="IPR018392">
    <property type="entry name" value="LysM"/>
</dbReference>
<feature type="chain" id="PRO_5039482885" evidence="2">
    <location>
        <begin position="25"/>
        <end position="604"/>
    </location>
</feature>
<comment type="caution">
    <text evidence="4">The sequence shown here is derived from an EMBL/GenBank/DDBJ whole genome shotgun (WGS) entry which is preliminary data.</text>
</comment>
<evidence type="ECO:0000256" key="2">
    <source>
        <dbReference type="SAM" id="SignalP"/>
    </source>
</evidence>
<evidence type="ECO:0000313" key="5">
    <source>
        <dbReference type="Proteomes" id="UP000823619"/>
    </source>
</evidence>
<feature type="region of interest" description="Disordered" evidence="1">
    <location>
        <begin position="98"/>
        <end position="155"/>
    </location>
</feature>
<dbReference type="SMART" id="SM00257">
    <property type="entry name" value="LysM"/>
    <property type="match status" value="2"/>
</dbReference>
<dbReference type="Gene3D" id="3.40.50.2300">
    <property type="match status" value="2"/>
</dbReference>
<dbReference type="PROSITE" id="PS51782">
    <property type="entry name" value="LYSM"/>
    <property type="match status" value="2"/>
</dbReference>
<dbReference type="EMBL" id="JADIMO010000047">
    <property type="protein sequence ID" value="MBO8444878.1"/>
    <property type="molecule type" value="Genomic_DNA"/>
</dbReference>
<dbReference type="PANTHER" id="PTHR33734">
    <property type="entry name" value="LYSM DOMAIN-CONTAINING GPI-ANCHORED PROTEIN 2"/>
    <property type="match status" value="1"/>
</dbReference>
<organism evidence="4 5">
    <name type="scientific">Candidatus Cryptobacteroides merdavium</name>
    <dbReference type="NCBI Taxonomy" id="2840769"/>
    <lineage>
        <taxon>Bacteria</taxon>
        <taxon>Pseudomonadati</taxon>
        <taxon>Bacteroidota</taxon>
        <taxon>Bacteroidia</taxon>
        <taxon>Bacteroidales</taxon>
        <taxon>Candidatus Cryptobacteroides</taxon>
    </lineage>
</organism>
<reference evidence="4" key="1">
    <citation type="submission" date="2020-10" db="EMBL/GenBank/DDBJ databases">
        <authorList>
            <person name="Gilroy R."/>
        </authorList>
    </citation>
    <scope>NUCLEOTIDE SEQUENCE</scope>
    <source>
        <strain evidence="4">D5-748</strain>
    </source>
</reference>
<dbReference type="PANTHER" id="PTHR33734:SF22">
    <property type="entry name" value="MEMBRANE-BOUND LYTIC MUREIN TRANSGLYCOSYLASE D"/>
    <property type="match status" value="1"/>
</dbReference>
<feature type="compositionally biased region" description="Low complexity" evidence="1">
    <location>
        <begin position="115"/>
        <end position="125"/>
    </location>
</feature>
<dbReference type="InterPro" id="IPR036779">
    <property type="entry name" value="LysM_dom_sf"/>
</dbReference>
<feature type="region of interest" description="Disordered" evidence="1">
    <location>
        <begin position="221"/>
        <end position="253"/>
    </location>
</feature>
<evidence type="ECO:0000259" key="3">
    <source>
        <dbReference type="PROSITE" id="PS51782"/>
    </source>
</evidence>
<keyword evidence="2" id="KW-0732">Signal</keyword>
<evidence type="ECO:0000313" key="4">
    <source>
        <dbReference type="EMBL" id="MBO8444878.1"/>
    </source>
</evidence>
<dbReference type="InterPro" id="IPR028082">
    <property type="entry name" value="Peripla_BP_I"/>
</dbReference>
<accession>A0A9D9EDI8</accession>
<dbReference type="CDD" id="cd00118">
    <property type="entry name" value="LysM"/>
    <property type="match status" value="2"/>
</dbReference>
<feature type="compositionally biased region" description="Basic residues" evidence="1">
    <location>
        <begin position="139"/>
        <end position="149"/>
    </location>
</feature>
<dbReference type="Pfam" id="PF01476">
    <property type="entry name" value="LysM"/>
    <property type="match status" value="2"/>
</dbReference>
<name>A0A9D9EDI8_9BACT</name>
<feature type="domain" description="LysM" evidence="3">
    <location>
        <begin position="46"/>
        <end position="90"/>
    </location>
</feature>
<feature type="compositionally biased region" description="Basic and acidic residues" evidence="1">
    <location>
        <begin position="221"/>
        <end position="234"/>
    </location>
</feature>
<dbReference type="GO" id="GO:0008932">
    <property type="term" value="F:lytic endotransglycosylase activity"/>
    <property type="evidence" value="ECO:0007669"/>
    <property type="project" value="TreeGrafter"/>
</dbReference>
<dbReference type="SUPFAM" id="SSF54106">
    <property type="entry name" value="LysM domain"/>
    <property type="match status" value="2"/>
</dbReference>
<feature type="domain" description="LysM" evidence="3">
    <location>
        <begin position="165"/>
        <end position="208"/>
    </location>
</feature>